<organism evidence="5 6">
    <name type="scientific">Salinicola lusitanus</name>
    <dbReference type="NCBI Taxonomy" id="1949085"/>
    <lineage>
        <taxon>Bacteria</taxon>
        <taxon>Pseudomonadati</taxon>
        <taxon>Pseudomonadota</taxon>
        <taxon>Gammaproteobacteria</taxon>
        <taxon>Oceanospirillales</taxon>
        <taxon>Halomonadaceae</taxon>
        <taxon>Salinicola</taxon>
    </lineage>
</organism>
<dbReference type="InterPro" id="IPR010982">
    <property type="entry name" value="Lambda_DNA-bd_dom_sf"/>
</dbReference>
<accession>A0ABZ3CUF6</accession>
<dbReference type="GO" id="GO:0003677">
    <property type="term" value="F:DNA binding"/>
    <property type="evidence" value="ECO:0007669"/>
    <property type="project" value="UniProtKB-KW"/>
</dbReference>
<sequence>MAFRNALDKNDKPLSFFGRVCVNTTKVAQSGCDILYRSRTDGTRNGEEMHKRKPRIDDVAKAAGVSFITAWRALNTPEVVRDATIERVKKAAEEIGYVANAMARSLVSNRSGVIGVIVPTLEDSVYSDTVQGISDELVASGLDLLVGLSNYDPIREEELVRAFLGRQIDGLIIPGPITNPKTRDLLTRNHIPVVETWDLPSDPLDMVVGFSNRAMAKAATEFLIAKGRRHILFLSPLDRPRAEQRRAGVIETLAAHQLPHADAAVHIGTTMDDGRHIMPTLMARDPRPDALFFNGDSMALGALTWCLEHQVGIPDQLAIIGLHDTPIARHIRPSLTSIRVPRYELGKRSAVALMARFDDPDFTTCQNIEFEIIERGTT</sequence>
<evidence type="ECO:0000313" key="6">
    <source>
        <dbReference type="Proteomes" id="UP001453229"/>
    </source>
</evidence>
<dbReference type="PANTHER" id="PTHR30146">
    <property type="entry name" value="LACI-RELATED TRANSCRIPTIONAL REPRESSOR"/>
    <property type="match status" value="1"/>
</dbReference>
<dbReference type="Gene3D" id="3.40.50.2300">
    <property type="match status" value="2"/>
</dbReference>
<evidence type="ECO:0000256" key="3">
    <source>
        <dbReference type="ARBA" id="ARBA00023163"/>
    </source>
</evidence>
<dbReference type="InterPro" id="IPR046335">
    <property type="entry name" value="LacI/GalR-like_sensor"/>
</dbReference>
<dbReference type="SUPFAM" id="SSF47413">
    <property type="entry name" value="lambda repressor-like DNA-binding domains"/>
    <property type="match status" value="1"/>
</dbReference>
<keyword evidence="1" id="KW-0805">Transcription regulation</keyword>
<name>A0ABZ3CUF6_9GAMM</name>
<keyword evidence="6" id="KW-1185">Reference proteome</keyword>
<dbReference type="Gene3D" id="1.10.260.40">
    <property type="entry name" value="lambda repressor-like DNA-binding domains"/>
    <property type="match status" value="1"/>
</dbReference>
<dbReference type="SMART" id="SM00354">
    <property type="entry name" value="HTH_LACI"/>
    <property type="match status" value="1"/>
</dbReference>
<dbReference type="Proteomes" id="UP001453229">
    <property type="component" value="Chromosome"/>
</dbReference>
<dbReference type="InterPro" id="IPR028082">
    <property type="entry name" value="Peripla_BP_I"/>
</dbReference>
<proteinExistence type="predicted"/>
<dbReference type="Pfam" id="PF13377">
    <property type="entry name" value="Peripla_BP_3"/>
    <property type="match status" value="1"/>
</dbReference>
<evidence type="ECO:0000256" key="1">
    <source>
        <dbReference type="ARBA" id="ARBA00023015"/>
    </source>
</evidence>
<protein>
    <submittedName>
        <fullName evidence="5">LacI family DNA-binding transcriptional regulator</fullName>
    </submittedName>
</protein>
<evidence type="ECO:0000256" key="2">
    <source>
        <dbReference type="ARBA" id="ARBA00023125"/>
    </source>
</evidence>
<dbReference type="CDD" id="cd01392">
    <property type="entry name" value="HTH_LacI"/>
    <property type="match status" value="1"/>
</dbReference>
<evidence type="ECO:0000313" key="5">
    <source>
        <dbReference type="EMBL" id="XAD54799.1"/>
    </source>
</evidence>
<dbReference type="RefSeq" id="WP_342595371.1">
    <property type="nucleotide sequence ID" value="NZ_CP151919.1"/>
</dbReference>
<reference evidence="5 6" key="1">
    <citation type="submission" date="2024-04" db="EMBL/GenBank/DDBJ databases">
        <title>Salinicola lusitanus LLJ914,a marine bacterium isolated from the Okinawa Trough.</title>
        <authorList>
            <person name="Li J."/>
        </authorList>
    </citation>
    <scope>NUCLEOTIDE SEQUENCE [LARGE SCALE GENOMIC DNA]</scope>
    <source>
        <strain evidence="5 6">LLJ914</strain>
    </source>
</reference>
<gene>
    <name evidence="5" type="ORF">AAGT95_02145</name>
</gene>
<keyword evidence="2 5" id="KW-0238">DNA-binding</keyword>
<feature type="domain" description="HTH lacI-type" evidence="4">
    <location>
        <begin position="54"/>
        <end position="108"/>
    </location>
</feature>
<evidence type="ECO:0000259" key="4">
    <source>
        <dbReference type="PROSITE" id="PS50932"/>
    </source>
</evidence>
<keyword evidence="3" id="KW-0804">Transcription</keyword>
<dbReference type="PROSITE" id="PS50932">
    <property type="entry name" value="HTH_LACI_2"/>
    <property type="match status" value="1"/>
</dbReference>
<dbReference type="EMBL" id="CP151919">
    <property type="protein sequence ID" value="XAD54799.1"/>
    <property type="molecule type" value="Genomic_DNA"/>
</dbReference>
<dbReference type="SUPFAM" id="SSF53822">
    <property type="entry name" value="Periplasmic binding protein-like I"/>
    <property type="match status" value="1"/>
</dbReference>
<dbReference type="PANTHER" id="PTHR30146:SF33">
    <property type="entry name" value="TRANSCRIPTIONAL REGULATOR"/>
    <property type="match status" value="1"/>
</dbReference>
<dbReference type="InterPro" id="IPR000843">
    <property type="entry name" value="HTH_LacI"/>
</dbReference>
<dbReference type="Pfam" id="PF00356">
    <property type="entry name" value="LacI"/>
    <property type="match status" value="1"/>
</dbReference>
<dbReference type="CDD" id="cd01575">
    <property type="entry name" value="PBP1_GntR"/>
    <property type="match status" value="1"/>
</dbReference>